<comment type="caution">
    <text evidence="2">The sequence shown here is derived from an EMBL/GenBank/DDBJ whole genome shotgun (WGS) entry which is preliminary data.</text>
</comment>
<organism evidence="2 3">
    <name type="scientific">Cotesia glomerata</name>
    <name type="common">Lepidopteran parasitic wasp</name>
    <name type="synonym">Apanteles glomeratus</name>
    <dbReference type="NCBI Taxonomy" id="32391"/>
    <lineage>
        <taxon>Eukaryota</taxon>
        <taxon>Metazoa</taxon>
        <taxon>Ecdysozoa</taxon>
        <taxon>Arthropoda</taxon>
        <taxon>Hexapoda</taxon>
        <taxon>Insecta</taxon>
        <taxon>Pterygota</taxon>
        <taxon>Neoptera</taxon>
        <taxon>Endopterygota</taxon>
        <taxon>Hymenoptera</taxon>
        <taxon>Apocrita</taxon>
        <taxon>Ichneumonoidea</taxon>
        <taxon>Braconidae</taxon>
        <taxon>Microgastrinae</taxon>
        <taxon>Cotesia</taxon>
    </lineage>
</organism>
<dbReference type="AlphaFoldDB" id="A0AAV7J277"/>
<evidence type="ECO:0000313" key="2">
    <source>
        <dbReference type="EMBL" id="KAH0563930.1"/>
    </source>
</evidence>
<feature type="non-terminal residue" evidence="2">
    <location>
        <position position="107"/>
    </location>
</feature>
<evidence type="ECO:0000313" key="3">
    <source>
        <dbReference type="Proteomes" id="UP000826195"/>
    </source>
</evidence>
<proteinExistence type="predicted"/>
<protein>
    <submittedName>
        <fullName evidence="2">Uncharacterized protein</fullName>
    </submittedName>
</protein>
<feature type="region of interest" description="Disordered" evidence="1">
    <location>
        <begin position="1"/>
        <end position="37"/>
    </location>
</feature>
<name>A0AAV7J277_COTGL</name>
<keyword evidence="3" id="KW-1185">Reference proteome</keyword>
<accession>A0AAV7J277</accession>
<sequence>MGDGQRQRRGCSLSGSQNCKERNLESGNNGNAPTPAPDLERRVLYYIEWRFAGKILRKMGVLEENICNVVVLRSRSRVASRFVSWLKIFPLWCTDDFIRRSFFAYLI</sequence>
<evidence type="ECO:0000256" key="1">
    <source>
        <dbReference type="SAM" id="MobiDB-lite"/>
    </source>
</evidence>
<dbReference type="Proteomes" id="UP000826195">
    <property type="component" value="Unassembled WGS sequence"/>
</dbReference>
<gene>
    <name evidence="2" type="ORF">KQX54_008174</name>
</gene>
<reference evidence="2 3" key="1">
    <citation type="journal article" date="2021" name="J. Hered.">
        <title>A chromosome-level genome assembly of the parasitoid wasp, Cotesia glomerata (Hymenoptera: Braconidae).</title>
        <authorList>
            <person name="Pinto B.J."/>
            <person name="Weis J.J."/>
            <person name="Gamble T."/>
            <person name="Ode P.J."/>
            <person name="Paul R."/>
            <person name="Zaspel J.M."/>
        </authorList>
    </citation>
    <scope>NUCLEOTIDE SEQUENCE [LARGE SCALE GENOMIC DNA]</scope>
    <source>
        <strain evidence="2">CgM1</strain>
    </source>
</reference>
<dbReference type="EMBL" id="JAHXZJ010000002">
    <property type="protein sequence ID" value="KAH0563930.1"/>
    <property type="molecule type" value="Genomic_DNA"/>
</dbReference>